<dbReference type="Gene3D" id="1.10.1280.10">
    <property type="entry name" value="Di-copper center containing domain from catechol oxidase"/>
    <property type="match status" value="1"/>
</dbReference>
<dbReference type="InterPro" id="IPR008922">
    <property type="entry name" value="Di-copper_centre_dom_sf"/>
</dbReference>
<accession>A0A6A6VF80</accession>
<dbReference type="AlphaFoldDB" id="A0A6A6VF80"/>
<feature type="signal peptide" evidence="3">
    <location>
        <begin position="1"/>
        <end position="17"/>
    </location>
</feature>
<evidence type="ECO:0000313" key="7">
    <source>
        <dbReference type="Proteomes" id="UP000799440"/>
    </source>
</evidence>
<dbReference type="InterPro" id="IPR002227">
    <property type="entry name" value="Tyrosinase_Cu-bd"/>
</dbReference>
<keyword evidence="2" id="KW-0560">Oxidoreductase</keyword>
<reference evidence="6" key="1">
    <citation type="journal article" date="2020" name="Stud. Mycol.">
        <title>101 Dothideomycetes genomes: a test case for predicting lifestyles and emergence of pathogens.</title>
        <authorList>
            <person name="Haridas S."/>
            <person name="Albert R."/>
            <person name="Binder M."/>
            <person name="Bloem J."/>
            <person name="Labutti K."/>
            <person name="Salamov A."/>
            <person name="Andreopoulos B."/>
            <person name="Baker S."/>
            <person name="Barry K."/>
            <person name="Bills G."/>
            <person name="Bluhm B."/>
            <person name="Cannon C."/>
            <person name="Castanera R."/>
            <person name="Culley D."/>
            <person name="Daum C."/>
            <person name="Ezra D."/>
            <person name="Gonzalez J."/>
            <person name="Henrissat B."/>
            <person name="Kuo A."/>
            <person name="Liang C."/>
            <person name="Lipzen A."/>
            <person name="Lutzoni F."/>
            <person name="Magnuson J."/>
            <person name="Mondo S."/>
            <person name="Nolan M."/>
            <person name="Ohm R."/>
            <person name="Pangilinan J."/>
            <person name="Park H.-J."/>
            <person name="Ramirez L."/>
            <person name="Alfaro M."/>
            <person name="Sun H."/>
            <person name="Tritt A."/>
            <person name="Yoshinaga Y."/>
            <person name="Zwiers L.-H."/>
            <person name="Turgeon B."/>
            <person name="Goodwin S."/>
            <person name="Spatafora J."/>
            <person name="Crous P."/>
            <person name="Grigoriev I."/>
        </authorList>
    </citation>
    <scope>NUCLEOTIDE SEQUENCE</scope>
    <source>
        <strain evidence="6">CBS 119925</strain>
    </source>
</reference>
<gene>
    <name evidence="6" type="ORF">M011DRAFT_493785</name>
</gene>
<dbReference type="PRINTS" id="PR00092">
    <property type="entry name" value="TYROSINASE"/>
</dbReference>
<dbReference type="EMBL" id="MU006569">
    <property type="protein sequence ID" value="KAF2748439.1"/>
    <property type="molecule type" value="Genomic_DNA"/>
</dbReference>
<keyword evidence="1" id="KW-0479">Metal-binding</keyword>
<name>A0A6A6VF80_9PLEO</name>
<dbReference type="Proteomes" id="UP000799440">
    <property type="component" value="Unassembled WGS sequence"/>
</dbReference>
<dbReference type="Pfam" id="PF00264">
    <property type="entry name" value="Tyrosinase"/>
    <property type="match status" value="1"/>
</dbReference>
<organism evidence="6 7">
    <name type="scientific">Sporormia fimetaria CBS 119925</name>
    <dbReference type="NCBI Taxonomy" id="1340428"/>
    <lineage>
        <taxon>Eukaryota</taxon>
        <taxon>Fungi</taxon>
        <taxon>Dikarya</taxon>
        <taxon>Ascomycota</taxon>
        <taxon>Pezizomycotina</taxon>
        <taxon>Dothideomycetes</taxon>
        <taxon>Pleosporomycetidae</taxon>
        <taxon>Pleosporales</taxon>
        <taxon>Sporormiaceae</taxon>
        <taxon>Sporormia</taxon>
    </lineage>
</organism>
<dbReference type="InterPro" id="IPR050316">
    <property type="entry name" value="Tyrosinase/Hemocyanin"/>
</dbReference>
<keyword evidence="7" id="KW-1185">Reference proteome</keyword>
<protein>
    <submittedName>
        <fullName evidence="6">Di-copper centre-containing protein</fullName>
    </submittedName>
</protein>
<feature type="domain" description="Tyrosinase copper-binding" evidence="5">
    <location>
        <begin position="313"/>
        <end position="324"/>
    </location>
</feature>
<feature type="chain" id="PRO_5025550951" evidence="3">
    <location>
        <begin position="18"/>
        <end position="391"/>
    </location>
</feature>
<evidence type="ECO:0000313" key="6">
    <source>
        <dbReference type="EMBL" id="KAF2748439.1"/>
    </source>
</evidence>
<evidence type="ECO:0000256" key="3">
    <source>
        <dbReference type="SAM" id="SignalP"/>
    </source>
</evidence>
<evidence type="ECO:0000259" key="4">
    <source>
        <dbReference type="PROSITE" id="PS00497"/>
    </source>
</evidence>
<dbReference type="PROSITE" id="PS00497">
    <property type="entry name" value="TYROSINASE_1"/>
    <property type="match status" value="1"/>
</dbReference>
<dbReference type="GO" id="GO:0016491">
    <property type="term" value="F:oxidoreductase activity"/>
    <property type="evidence" value="ECO:0007669"/>
    <property type="project" value="UniProtKB-KW"/>
</dbReference>
<dbReference type="SUPFAM" id="SSF48056">
    <property type="entry name" value="Di-copper centre-containing domain"/>
    <property type="match status" value="1"/>
</dbReference>
<dbReference type="GO" id="GO:0046872">
    <property type="term" value="F:metal ion binding"/>
    <property type="evidence" value="ECO:0007669"/>
    <property type="project" value="UniProtKB-KW"/>
</dbReference>
<dbReference type="PANTHER" id="PTHR11474">
    <property type="entry name" value="TYROSINASE FAMILY MEMBER"/>
    <property type="match status" value="1"/>
</dbReference>
<evidence type="ECO:0000259" key="5">
    <source>
        <dbReference type="PROSITE" id="PS00498"/>
    </source>
</evidence>
<dbReference type="PROSITE" id="PS00498">
    <property type="entry name" value="TYROSINASE_2"/>
    <property type="match status" value="1"/>
</dbReference>
<dbReference type="OrthoDB" id="6132182at2759"/>
<feature type="domain" description="Tyrosinase copper-binding" evidence="4">
    <location>
        <begin position="123"/>
        <end position="140"/>
    </location>
</feature>
<proteinExistence type="predicted"/>
<dbReference type="PANTHER" id="PTHR11474:SF125">
    <property type="entry name" value="N-ACETYL-6-HYDROXYTRYPTOPHAN OXIDASE IVOB-RELATED"/>
    <property type="match status" value="1"/>
</dbReference>
<sequence length="391" mass="42853">MKLTSVAAAALIGSAGAVPLEARNFWEGRLFLETDALAAKGVFELGLNVALNGYPNENKCTLKNVAYRREWSTLLPSERRDYINAVKCLASKPAKTPAGLAAGAKNRYDDFVATHINQTISIHGTGNFLAWHRYFTWAYEQALRNECGYKGYQPYYSWPKWASDPAKSPALDGSDTSMSGDGEYIAGRNNTCVPAPELCGVSVPPGNGGGCVKSGPFKDFKVNLGPVISPGNPGPFGLGYNPRCIKRDISQFAANGWSKDEDVADLIKTHKNFYWFSTLMQGDFMKGYLGVHTAGHFTVGGDPGGDLFASPGDPFFFLHHAMIDRVWWIWQNQDIKNRVYQVQGTLTVNNEPPSRNTTLDDTIDLTYVGAPVTTIRDVSHTLGGPLCYIYL</sequence>
<evidence type="ECO:0000256" key="2">
    <source>
        <dbReference type="ARBA" id="ARBA00023002"/>
    </source>
</evidence>
<evidence type="ECO:0000256" key="1">
    <source>
        <dbReference type="ARBA" id="ARBA00022723"/>
    </source>
</evidence>
<keyword evidence="3" id="KW-0732">Signal</keyword>